<gene>
    <name evidence="1" type="ORF">E2C01_000629</name>
</gene>
<keyword evidence="2" id="KW-1185">Reference proteome</keyword>
<reference evidence="1 2" key="1">
    <citation type="submission" date="2019-05" db="EMBL/GenBank/DDBJ databases">
        <title>Another draft genome of Portunus trituberculatus and its Hox gene families provides insights of decapod evolution.</title>
        <authorList>
            <person name="Jeong J.-H."/>
            <person name="Song I."/>
            <person name="Kim S."/>
            <person name="Choi T."/>
            <person name="Kim D."/>
            <person name="Ryu S."/>
            <person name="Kim W."/>
        </authorList>
    </citation>
    <scope>NUCLEOTIDE SEQUENCE [LARGE SCALE GENOMIC DNA]</scope>
    <source>
        <tissue evidence="1">Muscle</tissue>
    </source>
</reference>
<proteinExistence type="predicted"/>
<evidence type="ECO:0000313" key="1">
    <source>
        <dbReference type="EMBL" id="MPC08058.1"/>
    </source>
</evidence>
<evidence type="ECO:0000313" key="2">
    <source>
        <dbReference type="Proteomes" id="UP000324222"/>
    </source>
</evidence>
<name>A0A5B7CFP3_PORTR</name>
<dbReference type="Proteomes" id="UP000324222">
    <property type="component" value="Unassembled WGS sequence"/>
</dbReference>
<protein>
    <submittedName>
        <fullName evidence="1">Uncharacterized protein</fullName>
    </submittedName>
</protein>
<sequence>MENETQLPSIRSFTVPPLETQYTEFATHCRREALGSKLDDLFRVKWSGWTTSAAASVKITSHTNSEKEGIN</sequence>
<accession>A0A5B7CFP3</accession>
<dbReference type="EMBL" id="VSRR010000016">
    <property type="protein sequence ID" value="MPC08058.1"/>
    <property type="molecule type" value="Genomic_DNA"/>
</dbReference>
<dbReference type="AlphaFoldDB" id="A0A5B7CFP3"/>
<organism evidence="1 2">
    <name type="scientific">Portunus trituberculatus</name>
    <name type="common">Swimming crab</name>
    <name type="synonym">Neptunus trituberculatus</name>
    <dbReference type="NCBI Taxonomy" id="210409"/>
    <lineage>
        <taxon>Eukaryota</taxon>
        <taxon>Metazoa</taxon>
        <taxon>Ecdysozoa</taxon>
        <taxon>Arthropoda</taxon>
        <taxon>Crustacea</taxon>
        <taxon>Multicrustacea</taxon>
        <taxon>Malacostraca</taxon>
        <taxon>Eumalacostraca</taxon>
        <taxon>Eucarida</taxon>
        <taxon>Decapoda</taxon>
        <taxon>Pleocyemata</taxon>
        <taxon>Brachyura</taxon>
        <taxon>Eubrachyura</taxon>
        <taxon>Portunoidea</taxon>
        <taxon>Portunidae</taxon>
        <taxon>Portuninae</taxon>
        <taxon>Portunus</taxon>
    </lineage>
</organism>
<comment type="caution">
    <text evidence="1">The sequence shown here is derived from an EMBL/GenBank/DDBJ whole genome shotgun (WGS) entry which is preliminary data.</text>
</comment>